<evidence type="ECO:0000313" key="3">
    <source>
        <dbReference type="Proteomes" id="UP001165122"/>
    </source>
</evidence>
<evidence type="ECO:0000313" key="2">
    <source>
        <dbReference type="EMBL" id="GMI00122.1"/>
    </source>
</evidence>
<organism evidence="2 3">
    <name type="scientific">Triparma laevis f. longispina</name>
    <dbReference type="NCBI Taxonomy" id="1714387"/>
    <lineage>
        <taxon>Eukaryota</taxon>
        <taxon>Sar</taxon>
        <taxon>Stramenopiles</taxon>
        <taxon>Ochrophyta</taxon>
        <taxon>Bolidophyceae</taxon>
        <taxon>Parmales</taxon>
        <taxon>Triparmaceae</taxon>
        <taxon>Triparma</taxon>
    </lineage>
</organism>
<keyword evidence="3" id="KW-1185">Reference proteome</keyword>
<evidence type="ECO:0000256" key="1">
    <source>
        <dbReference type="SAM" id="MobiDB-lite"/>
    </source>
</evidence>
<name>A0A9W7BYY2_9STRA</name>
<sequence length="225" mass="24986">MSRFELHPSALSFEVVSKKAKIQQRKLRREQSRDNPPLTTNFLNLLMNPCAKYGCEVDLDGLGGDSHNSIDVVNVNRNSRNTHNPSDLSSLTFEGRSSSISTTNSDPFQKIFKQDYADLQTFSACSSTFSTPFSTPTPKNPQHHLNPNILDESSSTQSTESPSPDIKTVYRSANPPPKKVEYSFFEKLLRDINSNVNCSSSSSMNKKQGVCGMKQRAFGSSLSHI</sequence>
<dbReference type="AlphaFoldDB" id="A0A9W7BYY2"/>
<accession>A0A9W7BYY2</accession>
<gene>
    <name evidence="2" type="ORF">TrLO_g11682</name>
</gene>
<proteinExistence type="predicted"/>
<feature type="region of interest" description="Disordered" evidence="1">
    <location>
        <begin position="130"/>
        <end position="173"/>
    </location>
</feature>
<reference evidence="3" key="1">
    <citation type="journal article" date="2023" name="Commun. Biol.">
        <title>Genome analysis of Parmales, the sister group of diatoms, reveals the evolutionary specialization of diatoms from phago-mixotrophs to photoautotrophs.</title>
        <authorList>
            <person name="Ban H."/>
            <person name="Sato S."/>
            <person name="Yoshikawa S."/>
            <person name="Yamada K."/>
            <person name="Nakamura Y."/>
            <person name="Ichinomiya M."/>
            <person name="Sato N."/>
            <person name="Blanc-Mathieu R."/>
            <person name="Endo H."/>
            <person name="Kuwata A."/>
            <person name="Ogata H."/>
        </authorList>
    </citation>
    <scope>NUCLEOTIDE SEQUENCE [LARGE SCALE GENOMIC DNA]</scope>
    <source>
        <strain evidence="3">NIES 3700</strain>
    </source>
</reference>
<dbReference type="Proteomes" id="UP001165122">
    <property type="component" value="Unassembled WGS sequence"/>
</dbReference>
<protein>
    <submittedName>
        <fullName evidence="2">Uncharacterized protein</fullName>
    </submittedName>
</protein>
<feature type="compositionally biased region" description="Low complexity" evidence="1">
    <location>
        <begin position="151"/>
        <end position="165"/>
    </location>
</feature>
<feature type="region of interest" description="Disordered" evidence="1">
    <location>
        <begin position="76"/>
        <end position="104"/>
    </location>
</feature>
<dbReference type="EMBL" id="BRXW01000019">
    <property type="protein sequence ID" value="GMI00122.1"/>
    <property type="molecule type" value="Genomic_DNA"/>
</dbReference>
<comment type="caution">
    <text evidence="2">The sequence shown here is derived from an EMBL/GenBank/DDBJ whole genome shotgun (WGS) entry which is preliminary data.</text>
</comment>